<dbReference type="SMART" id="SM00387">
    <property type="entry name" value="HATPase_c"/>
    <property type="match status" value="1"/>
</dbReference>
<feature type="domain" description="PAC" evidence="12">
    <location>
        <begin position="785"/>
        <end position="837"/>
    </location>
</feature>
<evidence type="ECO:0000256" key="1">
    <source>
        <dbReference type="ARBA" id="ARBA00000085"/>
    </source>
</evidence>
<feature type="transmembrane region" description="Helical" evidence="9">
    <location>
        <begin position="86"/>
        <end position="108"/>
    </location>
</feature>
<dbReference type="InterPro" id="IPR036890">
    <property type="entry name" value="HATPase_C_sf"/>
</dbReference>
<dbReference type="SUPFAM" id="SSF47384">
    <property type="entry name" value="Homodimeric domain of signal transducing histidine kinase"/>
    <property type="match status" value="1"/>
</dbReference>
<feature type="domain" description="PAS" evidence="11">
    <location>
        <begin position="356"/>
        <end position="398"/>
    </location>
</feature>
<sequence>MTIAQSDRRLLTALKATSQVCSFGVVFIGCVVLLGWVFDIDVLKGILPQWVTMKPNTAAGFVLSGLALYFLQSTRKIKRQLAKGCALVVAIMGLLTLSEYLFGWNLGIDQLLFPEEPGAIATSSPGRMSPVSAFNFTLLGTALSLLTSRIVRYRLVQLAALSTALISLQILIGYTYGAKPILGLASYTYGAFHTAIAFVMLSVGILFAAPDQGWMSLFASNTAGGITARVLLPAAVAVPFTLGWLRLLGERIGWFDAFFGLSLHVTGNVLAFMGLTWYCAKGLYRLDIKRQQAESALRDAYAELEMRVEQRTAELSQANQILEQEIAERMRTEAALQQSLKDLADIKFALDESSIVAITDAKGIITYINDKFCELSGYSREELIGQTHRIINSGYHPKTFFQQMWATIARGQVWQGEIKNRAKDGTYYWVATTIVPFSDDTGKPYQYIAIRFDITNRKQAEEALRQSEERFRKAILDAPLPIILHTEDGEVLQINHAWTEITGYSIEDIPTIAAWTERAYSDRQEQVLAAISSVFPLESRTSMGEYSITTYTSETRIWDFYAAPVGQLSDGRRLVIVTAIDVTKRKQTEQERNQFFTLSLDMLCIAGVDGYFKQLNPAWERVLGYSQAELLAEPYINFVHPEDQEKTIVEAENVVLGNSTFVFENRYRCKDGSYKWFSWSSVLTPENGLVYAVTRDVTAQKQAEQQLAQQAAILQRQADLLELTYEAIIVRDEQGAITYWNRGAETMYGWTREEAIGHITHTFLHTQLPEPGVCLDEILLQQERWQGELTHTRKDGQQIIVESRQVLIRDEQRSPTGFLEVNRDITERKQIEQEQQMLVSIVKNSSDFIGMANLDGQIIYINPAGRAMIGLSPTAPINHLRVSDIHPPEYQEFILNDVLPTILKQGHWEGENLLQHISSQEVIPILQITFMNRDRQTGKPLNLATISRDIRERKRAEEELRASEERFRATFNQAAVGIAHVALDGRWLRVNQKLCDILGYSYEELLQKTFQDITHPDDLEIDLAYVQQILAGEIQTFSMEKRYIRKDGSLVWAYLTVALVRQSGGTPDYFISVIKDISDRKAAEMAVRHLNETLEQRVQERTAQLAEVNQELKRFAYTVSHDLRSPLRGIRGLIEALVEDYGDRLDDLGQEYARHIADSAQRMDQLIQDLLAYSRLSQTEIQLQAVDLTIVMQEVLVQLEPERQAKQAEITVAFPLPQVIGQRTILTQVLLNLLTNALKYVNPDVKPQVRVWAEKREDWIRLWIADNGIGIELEFQERIFGVFERLHAADTYSGTGVGLAIVQKGIERLGGRVGVESSLGQGSQFWIELPQG</sequence>
<dbReference type="InterPro" id="IPR000014">
    <property type="entry name" value="PAS"/>
</dbReference>
<feature type="transmembrane region" description="Helical" evidence="9">
    <location>
        <begin position="261"/>
        <end position="280"/>
    </location>
</feature>
<dbReference type="PRINTS" id="PR00344">
    <property type="entry name" value="BCTRLSENSOR"/>
</dbReference>
<evidence type="ECO:0000256" key="2">
    <source>
        <dbReference type="ARBA" id="ARBA00012438"/>
    </source>
</evidence>
<dbReference type="Pfam" id="PF13426">
    <property type="entry name" value="PAS_9"/>
    <property type="match status" value="3"/>
</dbReference>
<evidence type="ECO:0000259" key="12">
    <source>
        <dbReference type="PROSITE" id="PS50113"/>
    </source>
</evidence>
<keyword evidence="9" id="KW-0812">Transmembrane</keyword>
<dbReference type="EMBL" id="JAHHHN010000012">
    <property type="protein sequence ID" value="MBW4563312.1"/>
    <property type="molecule type" value="Genomic_DNA"/>
</dbReference>
<name>A0A951UH79_9NOST</name>
<accession>A0A951UH79</accession>
<dbReference type="InterPro" id="IPR035965">
    <property type="entry name" value="PAS-like_dom_sf"/>
</dbReference>
<evidence type="ECO:0000313" key="14">
    <source>
        <dbReference type="Proteomes" id="UP000715781"/>
    </source>
</evidence>
<dbReference type="InterPro" id="IPR003661">
    <property type="entry name" value="HisK_dim/P_dom"/>
</dbReference>
<keyword evidence="3" id="KW-0597">Phosphoprotein</keyword>
<protein>
    <recommendedName>
        <fullName evidence="2">histidine kinase</fullName>
        <ecNumber evidence="2">2.7.13.3</ecNumber>
    </recommendedName>
</protein>
<feature type="domain" description="PAC" evidence="12">
    <location>
        <begin position="1037"/>
        <end position="1089"/>
    </location>
</feature>
<dbReference type="InterPro" id="IPR001610">
    <property type="entry name" value="PAC"/>
</dbReference>
<proteinExistence type="predicted"/>
<dbReference type="NCBIfam" id="TIGR00229">
    <property type="entry name" value="sensory_box"/>
    <property type="match status" value="6"/>
</dbReference>
<dbReference type="InterPro" id="IPR005467">
    <property type="entry name" value="His_kinase_dom"/>
</dbReference>
<dbReference type="InterPro" id="IPR052162">
    <property type="entry name" value="Sensor_kinase/Photoreceptor"/>
</dbReference>
<feature type="domain" description="Histidine kinase" evidence="10">
    <location>
        <begin position="1118"/>
        <end position="1332"/>
    </location>
</feature>
<dbReference type="GO" id="GO:0000155">
    <property type="term" value="F:phosphorelay sensor kinase activity"/>
    <property type="evidence" value="ECO:0007669"/>
    <property type="project" value="InterPro"/>
</dbReference>
<dbReference type="Pfam" id="PF13188">
    <property type="entry name" value="PAS_8"/>
    <property type="match status" value="1"/>
</dbReference>
<keyword evidence="4" id="KW-0808">Transferase</keyword>
<evidence type="ECO:0000256" key="7">
    <source>
        <dbReference type="ARBA" id="ARBA00055745"/>
    </source>
</evidence>
<keyword evidence="9" id="KW-1133">Transmembrane helix</keyword>
<dbReference type="InterPro" id="IPR036097">
    <property type="entry name" value="HisK_dim/P_sf"/>
</dbReference>
<dbReference type="PANTHER" id="PTHR43304:SF1">
    <property type="entry name" value="PAC DOMAIN-CONTAINING PROTEIN"/>
    <property type="match status" value="1"/>
</dbReference>
<dbReference type="SMART" id="SM00388">
    <property type="entry name" value="HisKA"/>
    <property type="match status" value="1"/>
</dbReference>
<dbReference type="InterPro" id="IPR013655">
    <property type="entry name" value="PAS_fold_3"/>
</dbReference>
<dbReference type="EC" id="2.7.13.3" evidence="2"/>
<reference evidence="13" key="1">
    <citation type="submission" date="2021-05" db="EMBL/GenBank/DDBJ databases">
        <authorList>
            <person name="Pietrasiak N."/>
            <person name="Ward R."/>
            <person name="Stajich J.E."/>
            <person name="Kurbessoian T."/>
        </authorList>
    </citation>
    <scope>NUCLEOTIDE SEQUENCE</scope>
    <source>
        <strain evidence="13">JT2-VF2</strain>
    </source>
</reference>
<feature type="domain" description="PAC" evidence="12">
    <location>
        <begin position="414"/>
        <end position="466"/>
    </location>
</feature>
<feature type="transmembrane region" description="Helical" evidence="9">
    <location>
        <begin position="158"/>
        <end position="177"/>
    </location>
</feature>
<feature type="domain" description="PAS" evidence="11">
    <location>
        <begin position="963"/>
        <end position="1033"/>
    </location>
</feature>
<evidence type="ECO:0000256" key="3">
    <source>
        <dbReference type="ARBA" id="ARBA00022553"/>
    </source>
</evidence>
<evidence type="ECO:0000256" key="5">
    <source>
        <dbReference type="ARBA" id="ARBA00022777"/>
    </source>
</evidence>
<dbReference type="FunFam" id="3.30.565.10:FF:000006">
    <property type="entry name" value="Sensor histidine kinase WalK"/>
    <property type="match status" value="1"/>
</dbReference>
<keyword evidence="9" id="KW-0472">Membrane</keyword>
<dbReference type="InterPro" id="IPR000700">
    <property type="entry name" value="PAS-assoc_C"/>
</dbReference>
<dbReference type="Pfam" id="PF02518">
    <property type="entry name" value="HATPase_c"/>
    <property type="match status" value="1"/>
</dbReference>
<feature type="transmembrane region" description="Helical" evidence="9">
    <location>
        <begin position="58"/>
        <end position="74"/>
    </location>
</feature>
<feature type="domain" description="PAS" evidence="11">
    <location>
        <begin position="609"/>
        <end position="658"/>
    </location>
</feature>
<feature type="domain" description="PAS" evidence="11">
    <location>
        <begin position="834"/>
        <end position="906"/>
    </location>
</feature>
<dbReference type="PROSITE" id="PS50112">
    <property type="entry name" value="PAS"/>
    <property type="match status" value="6"/>
</dbReference>
<dbReference type="CDD" id="cd00130">
    <property type="entry name" value="PAS"/>
    <property type="match status" value="6"/>
</dbReference>
<feature type="transmembrane region" description="Helical" evidence="9">
    <location>
        <begin position="20"/>
        <end position="38"/>
    </location>
</feature>
<dbReference type="InterPro" id="IPR004358">
    <property type="entry name" value="Sig_transdc_His_kin-like_C"/>
</dbReference>
<comment type="caution">
    <text evidence="13">The sequence shown here is derived from an EMBL/GenBank/DDBJ whole genome shotgun (WGS) entry which is preliminary data.</text>
</comment>
<dbReference type="InterPro" id="IPR003594">
    <property type="entry name" value="HATPase_dom"/>
</dbReference>
<dbReference type="Gene3D" id="1.10.287.130">
    <property type="match status" value="1"/>
</dbReference>
<keyword evidence="6" id="KW-0902">Two-component regulatory system</keyword>
<keyword evidence="8" id="KW-0175">Coiled coil</keyword>
<dbReference type="SUPFAM" id="SSF55785">
    <property type="entry name" value="PYP-like sensor domain (PAS domain)"/>
    <property type="match status" value="6"/>
</dbReference>
<feature type="domain" description="PAS" evidence="11">
    <location>
        <begin position="713"/>
        <end position="757"/>
    </location>
</feature>
<evidence type="ECO:0000259" key="11">
    <source>
        <dbReference type="PROSITE" id="PS50112"/>
    </source>
</evidence>
<gene>
    <name evidence="13" type="ORF">KME32_19610</name>
</gene>
<evidence type="ECO:0000256" key="8">
    <source>
        <dbReference type="SAM" id="Coils"/>
    </source>
</evidence>
<evidence type="ECO:0000256" key="4">
    <source>
        <dbReference type="ARBA" id="ARBA00022679"/>
    </source>
</evidence>
<dbReference type="Pfam" id="PF00512">
    <property type="entry name" value="HisKA"/>
    <property type="match status" value="1"/>
</dbReference>
<reference evidence="13" key="2">
    <citation type="journal article" date="2022" name="Microbiol. Resour. Announc.">
        <title>Metagenome Sequencing to Explore Phylogenomics of Terrestrial Cyanobacteria.</title>
        <authorList>
            <person name="Ward R.D."/>
            <person name="Stajich J.E."/>
            <person name="Johansen J.R."/>
            <person name="Huntemann M."/>
            <person name="Clum A."/>
            <person name="Foster B."/>
            <person name="Foster B."/>
            <person name="Roux S."/>
            <person name="Palaniappan K."/>
            <person name="Varghese N."/>
            <person name="Mukherjee S."/>
            <person name="Reddy T.B.K."/>
            <person name="Daum C."/>
            <person name="Copeland A."/>
            <person name="Chen I.A."/>
            <person name="Ivanova N.N."/>
            <person name="Kyrpides N.C."/>
            <person name="Shapiro N."/>
            <person name="Eloe-Fadrosh E.A."/>
            <person name="Pietrasiak N."/>
        </authorList>
    </citation>
    <scope>NUCLEOTIDE SEQUENCE</scope>
    <source>
        <strain evidence="13">JT2-VF2</strain>
    </source>
</reference>
<evidence type="ECO:0000256" key="6">
    <source>
        <dbReference type="ARBA" id="ARBA00023012"/>
    </source>
</evidence>
<dbReference type="SUPFAM" id="SSF55874">
    <property type="entry name" value="ATPase domain of HSP90 chaperone/DNA topoisomerase II/histidine kinase"/>
    <property type="match status" value="1"/>
</dbReference>
<dbReference type="CDD" id="cd00082">
    <property type="entry name" value="HisKA"/>
    <property type="match status" value="1"/>
</dbReference>
<keyword evidence="5" id="KW-0418">Kinase</keyword>
<dbReference type="Gene3D" id="3.30.565.10">
    <property type="entry name" value="Histidine kinase-like ATPase, C-terminal domain"/>
    <property type="match status" value="1"/>
</dbReference>
<evidence type="ECO:0000256" key="9">
    <source>
        <dbReference type="SAM" id="Phobius"/>
    </source>
</evidence>
<dbReference type="PROSITE" id="PS50113">
    <property type="entry name" value="PAC"/>
    <property type="match status" value="4"/>
</dbReference>
<feature type="transmembrane region" description="Helical" evidence="9">
    <location>
        <begin position="230"/>
        <end position="249"/>
    </location>
</feature>
<feature type="transmembrane region" description="Helical" evidence="9">
    <location>
        <begin position="189"/>
        <end position="209"/>
    </location>
</feature>
<evidence type="ECO:0000259" key="10">
    <source>
        <dbReference type="PROSITE" id="PS50109"/>
    </source>
</evidence>
<dbReference type="Gene3D" id="3.30.450.20">
    <property type="entry name" value="PAS domain"/>
    <property type="match status" value="6"/>
</dbReference>
<feature type="coiled-coil region" evidence="8">
    <location>
        <begin position="946"/>
        <end position="973"/>
    </location>
</feature>
<evidence type="ECO:0000313" key="13">
    <source>
        <dbReference type="EMBL" id="MBW4563312.1"/>
    </source>
</evidence>
<dbReference type="SMART" id="SM00086">
    <property type="entry name" value="PAC"/>
    <property type="match status" value="5"/>
</dbReference>
<dbReference type="PANTHER" id="PTHR43304">
    <property type="entry name" value="PHYTOCHROME-LIKE PROTEIN CPH1"/>
    <property type="match status" value="1"/>
</dbReference>
<organism evidence="13 14">
    <name type="scientific">Mojavia pulchra JT2-VF2</name>
    <dbReference type="NCBI Taxonomy" id="287848"/>
    <lineage>
        <taxon>Bacteria</taxon>
        <taxon>Bacillati</taxon>
        <taxon>Cyanobacteriota</taxon>
        <taxon>Cyanophyceae</taxon>
        <taxon>Nostocales</taxon>
        <taxon>Nostocaceae</taxon>
    </lineage>
</organism>
<dbReference type="Pfam" id="PF08447">
    <property type="entry name" value="PAS_3"/>
    <property type="match status" value="2"/>
</dbReference>
<comment type="catalytic activity">
    <reaction evidence="1">
        <text>ATP + protein L-histidine = ADP + protein N-phospho-L-histidine.</text>
        <dbReference type="EC" id="2.7.13.3"/>
    </reaction>
</comment>
<dbReference type="PROSITE" id="PS50109">
    <property type="entry name" value="HIS_KIN"/>
    <property type="match status" value="1"/>
</dbReference>
<dbReference type="Proteomes" id="UP000715781">
    <property type="component" value="Unassembled WGS sequence"/>
</dbReference>
<feature type="domain" description="PAS" evidence="11">
    <location>
        <begin position="467"/>
        <end position="509"/>
    </location>
</feature>
<dbReference type="SMART" id="SM00091">
    <property type="entry name" value="PAS"/>
    <property type="match status" value="6"/>
</dbReference>
<feature type="domain" description="PAC" evidence="12">
    <location>
        <begin position="661"/>
        <end position="709"/>
    </location>
</feature>
<comment type="function">
    <text evidence="7">Photoreceptor which exists in two forms that are reversibly interconvertible by light: the R form that absorbs maximally in the red region of the spectrum and the FR form that absorbs maximally in the far-red region.</text>
</comment>